<gene>
    <name evidence="1" type="ORF">HMPREF3185_01703</name>
</gene>
<comment type="caution">
    <text evidence="1">The sequence shown here is derived from an EMBL/GenBank/DDBJ whole genome shotgun (WGS) entry which is preliminary data.</text>
</comment>
<protein>
    <submittedName>
        <fullName evidence="1">Uncharacterized protein</fullName>
    </submittedName>
</protein>
<dbReference type="Proteomes" id="UP000070224">
    <property type="component" value="Unassembled WGS sequence"/>
</dbReference>
<dbReference type="AlphaFoldDB" id="A0A134B3E0"/>
<evidence type="ECO:0000313" key="2">
    <source>
        <dbReference type="Proteomes" id="UP000070224"/>
    </source>
</evidence>
<evidence type="ECO:0000313" key="1">
    <source>
        <dbReference type="EMBL" id="KXB74450.1"/>
    </source>
</evidence>
<accession>A0A134B3E0</accession>
<name>A0A134B3E0_9PORP</name>
<organism evidence="1 2">
    <name type="scientific">Porphyromonas somerae</name>
    <dbReference type="NCBI Taxonomy" id="322095"/>
    <lineage>
        <taxon>Bacteria</taxon>
        <taxon>Pseudomonadati</taxon>
        <taxon>Bacteroidota</taxon>
        <taxon>Bacteroidia</taxon>
        <taxon>Bacteroidales</taxon>
        <taxon>Porphyromonadaceae</taxon>
        <taxon>Porphyromonas</taxon>
    </lineage>
</organism>
<dbReference type="EMBL" id="LSDK01000122">
    <property type="protein sequence ID" value="KXB74450.1"/>
    <property type="molecule type" value="Genomic_DNA"/>
</dbReference>
<keyword evidence="2" id="KW-1185">Reference proteome</keyword>
<reference evidence="2" key="1">
    <citation type="submission" date="2016-01" db="EMBL/GenBank/DDBJ databases">
        <authorList>
            <person name="Mitreva M."/>
            <person name="Pepin K.H."/>
            <person name="Mihindukulasuriya K.A."/>
            <person name="Fulton R."/>
            <person name="Fronick C."/>
            <person name="O'Laughlin M."/>
            <person name="Miner T."/>
            <person name="Herter B."/>
            <person name="Rosa B.A."/>
            <person name="Cordes M."/>
            <person name="Tomlinson C."/>
            <person name="Wollam A."/>
            <person name="Palsikar V.B."/>
            <person name="Mardis E.R."/>
            <person name="Wilson R.K."/>
        </authorList>
    </citation>
    <scope>NUCLEOTIDE SEQUENCE [LARGE SCALE GENOMIC DNA]</scope>
    <source>
        <strain evidence="2">KA00683</strain>
    </source>
</reference>
<dbReference type="PATRIC" id="fig|322095.3.peg.1679"/>
<proteinExistence type="predicted"/>
<sequence length="48" mass="5513">MLLSGVVRGGRKLPIPYYIYVRDDCVARCGMSKNAQEYEECAKYEYCA</sequence>